<dbReference type="SUPFAM" id="SSF81301">
    <property type="entry name" value="Nucleotidyltransferase"/>
    <property type="match status" value="1"/>
</dbReference>
<reference evidence="1 4" key="2">
    <citation type="submission" date="2020-08" db="EMBL/GenBank/DDBJ databases">
        <title>Sequencing the genomes of 1000 actinobacteria strains.</title>
        <authorList>
            <person name="Klenk H.-P."/>
        </authorList>
    </citation>
    <scope>NUCLEOTIDE SEQUENCE [LARGE SCALE GENOMIC DNA]</scope>
    <source>
        <strain evidence="1 4">DSM 15626</strain>
    </source>
</reference>
<dbReference type="AlphaFoldDB" id="A0A7Y4P154"/>
<comment type="caution">
    <text evidence="2">The sequence shown here is derived from an EMBL/GenBank/DDBJ whole genome shotgun (WGS) entry which is preliminary data.</text>
</comment>
<dbReference type="Gene3D" id="3.30.460.40">
    <property type="match status" value="1"/>
</dbReference>
<dbReference type="InterPro" id="IPR019646">
    <property type="entry name" value="Aminoglyc_AdlTrfase"/>
</dbReference>
<name>A0A7Y4P154_9ACTN</name>
<accession>A0A7Y4P154</accession>
<evidence type="ECO:0000313" key="1">
    <source>
        <dbReference type="EMBL" id="MBB6570736.1"/>
    </source>
</evidence>
<evidence type="ECO:0000313" key="4">
    <source>
        <dbReference type="Proteomes" id="UP000553957"/>
    </source>
</evidence>
<gene>
    <name evidence="1" type="ORF">HNR71_006373</name>
    <name evidence="2" type="ORF">HPO96_26875</name>
</gene>
<dbReference type="Pfam" id="PF10706">
    <property type="entry name" value="Aminoglyc_resit"/>
    <property type="match status" value="1"/>
</dbReference>
<reference evidence="2 3" key="1">
    <citation type="submission" date="2020-05" db="EMBL/GenBank/DDBJ databases">
        <title>Genome sequence of Kribbella sandramycini ATCC 39419.</title>
        <authorList>
            <person name="Maclea K.S."/>
            <person name="Fair J.L."/>
        </authorList>
    </citation>
    <scope>NUCLEOTIDE SEQUENCE [LARGE SCALE GENOMIC DNA]</scope>
    <source>
        <strain evidence="2 3">ATCC 39419</strain>
    </source>
</reference>
<evidence type="ECO:0008006" key="5">
    <source>
        <dbReference type="Google" id="ProtNLM"/>
    </source>
</evidence>
<sequence length="216" mass="25652">MDEERFWYEDGLDAEELEFQRRYGPWKRSTPTDALAMLRGYGGEWWLAGGWALEAFTGVRRPHGDVDLSLWRRDIEMLRLHLKDRYHLWSQDSGQLRPLTDEAPEQPATSEQIWLRKHALAPWEFDVIINPERNGRWVFRRDRELDFALADITWLAPDGVRYLNPELVLAYKAKAARAKDEHDLRTTLPFLSDQQRTWLAKMVEHLHPGHPWLERL</sequence>
<proteinExistence type="predicted"/>
<keyword evidence="3" id="KW-1185">Reference proteome</keyword>
<dbReference type="EMBL" id="JACHKF010000001">
    <property type="protein sequence ID" value="MBB6570736.1"/>
    <property type="molecule type" value="Genomic_DNA"/>
</dbReference>
<organism evidence="2 3">
    <name type="scientific">Kribbella sandramycini</name>
    <dbReference type="NCBI Taxonomy" id="60450"/>
    <lineage>
        <taxon>Bacteria</taxon>
        <taxon>Bacillati</taxon>
        <taxon>Actinomycetota</taxon>
        <taxon>Actinomycetes</taxon>
        <taxon>Propionibacteriales</taxon>
        <taxon>Kribbellaceae</taxon>
        <taxon>Kribbella</taxon>
    </lineage>
</organism>
<dbReference type="RefSeq" id="WP_171677119.1">
    <property type="nucleotide sequence ID" value="NZ_BAAAGT010000011.1"/>
</dbReference>
<dbReference type="Proteomes" id="UP000553957">
    <property type="component" value="Unassembled WGS sequence"/>
</dbReference>
<dbReference type="InterPro" id="IPR043519">
    <property type="entry name" value="NT_sf"/>
</dbReference>
<evidence type="ECO:0000313" key="3">
    <source>
        <dbReference type="Proteomes" id="UP000534306"/>
    </source>
</evidence>
<dbReference type="Proteomes" id="UP000534306">
    <property type="component" value="Unassembled WGS sequence"/>
</dbReference>
<evidence type="ECO:0000313" key="2">
    <source>
        <dbReference type="EMBL" id="NOL43877.1"/>
    </source>
</evidence>
<dbReference type="EMBL" id="JABJRC010000007">
    <property type="protein sequence ID" value="NOL43877.1"/>
    <property type="molecule type" value="Genomic_DNA"/>
</dbReference>
<protein>
    <recommendedName>
        <fullName evidence="5">Aminoglycoside-2''-adenylyltransferase</fullName>
    </recommendedName>
</protein>